<evidence type="ECO:0000313" key="1">
    <source>
        <dbReference type="EMBL" id="QHT93516.1"/>
    </source>
</evidence>
<dbReference type="AlphaFoldDB" id="A0A6C0IM50"/>
<accession>A0A6C0IM50</accession>
<reference evidence="1" key="1">
    <citation type="journal article" date="2020" name="Nature">
        <title>Giant virus diversity and host interactions through global metagenomics.</title>
        <authorList>
            <person name="Schulz F."/>
            <person name="Roux S."/>
            <person name="Paez-Espino D."/>
            <person name="Jungbluth S."/>
            <person name="Walsh D.A."/>
            <person name="Denef V.J."/>
            <person name="McMahon K.D."/>
            <person name="Konstantinidis K.T."/>
            <person name="Eloe-Fadrosh E.A."/>
            <person name="Kyrpides N.C."/>
            <person name="Woyke T."/>
        </authorList>
    </citation>
    <scope>NUCLEOTIDE SEQUENCE</scope>
    <source>
        <strain evidence="1">GVMAG-M-3300024252-29</strain>
    </source>
</reference>
<name>A0A6C0IM50_9ZZZZ</name>
<protein>
    <submittedName>
        <fullName evidence="1">Uncharacterized protein</fullName>
    </submittedName>
</protein>
<dbReference type="EMBL" id="MN740208">
    <property type="protein sequence ID" value="QHT93516.1"/>
    <property type="molecule type" value="Genomic_DNA"/>
</dbReference>
<sequence length="183" mass="21474">MSIAAKLYTNTMYLYTITEYNIERVKKMYHTYLCNDEPANGVKLIERHYIFICNNEIVDVTDDYDVNFVEIDKNVYVGQKITDVTDYNSLKQSNIKFISFDVNFQEGSNNTMYSLDLCNKSGNYLQFGNVLDKYVIWYLIKKQFGVCRYNQPYSITVIDSNVNMSTLTQENTLKMDEESYIVN</sequence>
<proteinExistence type="predicted"/>
<organism evidence="1">
    <name type="scientific">viral metagenome</name>
    <dbReference type="NCBI Taxonomy" id="1070528"/>
    <lineage>
        <taxon>unclassified sequences</taxon>
        <taxon>metagenomes</taxon>
        <taxon>organismal metagenomes</taxon>
    </lineage>
</organism>